<dbReference type="GO" id="GO:0009073">
    <property type="term" value="P:aromatic amino acid family biosynthetic process"/>
    <property type="evidence" value="ECO:0007669"/>
    <property type="project" value="UniProtKB-KW"/>
</dbReference>
<dbReference type="InterPro" id="IPR000623">
    <property type="entry name" value="Shikimate_kinase/TSH1"/>
</dbReference>
<evidence type="ECO:0000256" key="7">
    <source>
        <dbReference type="ARBA" id="ARBA00022605"/>
    </source>
</evidence>
<dbReference type="SUPFAM" id="SSF56796">
    <property type="entry name" value="Dehydroquinate synthase-like"/>
    <property type="match status" value="1"/>
</dbReference>
<keyword evidence="11" id="KW-0520">NAD</keyword>
<dbReference type="CDD" id="cd00464">
    <property type="entry name" value="SK"/>
    <property type="match status" value="1"/>
</dbReference>
<evidence type="ECO:0000256" key="12">
    <source>
        <dbReference type="ARBA" id="ARBA00023141"/>
    </source>
</evidence>
<evidence type="ECO:0000256" key="8">
    <source>
        <dbReference type="ARBA" id="ARBA00022723"/>
    </source>
</evidence>
<evidence type="ECO:0000256" key="11">
    <source>
        <dbReference type="ARBA" id="ARBA00023027"/>
    </source>
</evidence>
<comment type="cofactor">
    <cofactor evidence="3">
        <name>Zn(2+)</name>
        <dbReference type="ChEBI" id="CHEBI:29105"/>
    </cofactor>
</comment>
<evidence type="ECO:0000256" key="5">
    <source>
        <dbReference type="ARBA" id="ARBA00013031"/>
    </source>
</evidence>
<comment type="pathway">
    <text evidence="4">Metabolic intermediate biosynthesis; chorismate biosynthesis; chorismate from D-erythrose 4-phosphate and phosphoenolpyruvate: step 2/7.</text>
</comment>
<evidence type="ECO:0000256" key="2">
    <source>
        <dbReference type="ARBA" id="ARBA00001911"/>
    </source>
</evidence>
<keyword evidence="12" id="KW-0057">Aromatic amino acid biosynthesis</keyword>
<dbReference type="AlphaFoldDB" id="A0A645BBZ7"/>
<keyword evidence="6" id="KW-0963">Cytoplasm</keyword>
<dbReference type="InterPro" id="IPR031322">
    <property type="entry name" value="Shikimate/glucono_kinase"/>
</dbReference>
<comment type="catalytic activity">
    <reaction evidence="1">
        <text>7-phospho-2-dehydro-3-deoxy-D-arabino-heptonate = 3-dehydroquinate + phosphate</text>
        <dbReference type="Rhea" id="RHEA:21968"/>
        <dbReference type="ChEBI" id="CHEBI:32364"/>
        <dbReference type="ChEBI" id="CHEBI:43474"/>
        <dbReference type="ChEBI" id="CHEBI:58394"/>
        <dbReference type="EC" id="4.2.3.4"/>
    </reaction>
</comment>
<evidence type="ECO:0000313" key="17">
    <source>
        <dbReference type="EMBL" id="MPM62999.1"/>
    </source>
</evidence>
<evidence type="ECO:0000256" key="14">
    <source>
        <dbReference type="ARBA" id="ARBA00023268"/>
    </source>
</evidence>
<feature type="domain" description="3-dehydroquinate synthase C-terminal" evidence="16">
    <location>
        <begin position="347"/>
        <end position="485"/>
    </location>
</feature>
<dbReference type="GO" id="GO:0005737">
    <property type="term" value="C:cytoplasm"/>
    <property type="evidence" value="ECO:0007669"/>
    <property type="project" value="InterPro"/>
</dbReference>
<dbReference type="GO" id="GO:0000166">
    <property type="term" value="F:nucleotide binding"/>
    <property type="evidence" value="ECO:0007669"/>
    <property type="project" value="UniProtKB-KW"/>
</dbReference>
<feature type="domain" description="3-dehydroquinate synthase N-terminal" evidence="15">
    <location>
        <begin position="234"/>
        <end position="345"/>
    </location>
</feature>
<evidence type="ECO:0000259" key="15">
    <source>
        <dbReference type="Pfam" id="PF01761"/>
    </source>
</evidence>
<comment type="caution">
    <text evidence="17">The sequence shown here is derived from an EMBL/GenBank/DDBJ whole genome shotgun (WGS) entry which is preliminary data.</text>
</comment>
<evidence type="ECO:0000256" key="4">
    <source>
        <dbReference type="ARBA" id="ARBA00004661"/>
    </source>
</evidence>
<evidence type="ECO:0000256" key="9">
    <source>
        <dbReference type="ARBA" id="ARBA00022741"/>
    </source>
</evidence>
<evidence type="ECO:0000256" key="6">
    <source>
        <dbReference type="ARBA" id="ARBA00022490"/>
    </source>
</evidence>
<proteinExistence type="inferred from homology"/>
<dbReference type="FunFam" id="3.40.50.1970:FF:000007">
    <property type="entry name" value="Pentafunctional AROM polypeptide"/>
    <property type="match status" value="1"/>
</dbReference>
<accession>A0A645BBZ7</accession>
<dbReference type="EMBL" id="VSSQ01019163">
    <property type="protein sequence ID" value="MPM62999.1"/>
    <property type="molecule type" value="Genomic_DNA"/>
</dbReference>
<dbReference type="GO" id="GO:0008652">
    <property type="term" value="P:amino acid biosynthetic process"/>
    <property type="evidence" value="ECO:0007669"/>
    <property type="project" value="UniProtKB-KW"/>
</dbReference>
<dbReference type="EC" id="4.2.3.4" evidence="5"/>
<dbReference type="InterPro" id="IPR056179">
    <property type="entry name" value="DHQS_C"/>
</dbReference>
<dbReference type="CDD" id="cd08195">
    <property type="entry name" value="DHQS"/>
    <property type="match status" value="1"/>
</dbReference>
<dbReference type="HAMAP" id="MF_00109">
    <property type="entry name" value="Shikimate_kinase"/>
    <property type="match status" value="1"/>
</dbReference>
<dbReference type="Gene3D" id="3.40.50.300">
    <property type="entry name" value="P-loop containing nucleotide triphosphate hydrolases"/>
    <property type="match status" value="1"/>
</dbReference>
<keyword evidence="9" id="KW-0547">Nucleotide-binding</keyword>
<keyword evidence="10" id="KW-0862">Zinc</keyword>
<comment type="cofactor">
    <cofactor evidence="2">
        <name>NAD(+)</name>
        <dbReference type="ChEBI" id="CHEBI:57540"/>
    </cofactor>
</comment>
<dbReference type="InterPro" id="IPR030960">
    <property type="entry name" value="DHQS/DOIS_N"/>
</dbReference>
<keyword evidence="13 17" id="KW-0456">Lyase</keyword>
<evidence type="ECO:0000256" key="10">
    <source>
        <dbReference type="ARBA" id="ARBA00022833"/>
    </source>
</evidence>
<reference evidence="17" key="1">
    <citation type="submission" date="2019-08" db="EMBL/GenBank/DDBJ databases">
        <authorList>
            <person name="Kucharzyk K."/>
            <person name="Murdoch R.W."/>
            <person name="Higgins S."/>
            <person name="Loffler F."/>
        </authorList>
    </citation>
    <scope>NUCLEOTIDE SEQUENCE</scope>
</reference>
<dbReference type="Gene3D" id="1.20.1090.10">
    <property type="entry name" value="Dehydroquinate synthase-like - alpha domain"/>
    <property type="match status" value="1"/>
</dbReference>
<keyword evidence="7" id="KW-0028">Amino-acid biosynthesis</keyword>
<evidence type="ECO:0000256" key="13">
    <source>
        <dbReference type="ARBA" id="ARBA00023239"/>
    </source>
</evidence>
<protein>
    <recommendedName>
        <fullName evidence="5">3-dehydroquinate synthase</fullName>
        <ecNumber evidence="5">4.2.3.4</ecNumber>
    </recommendedName>
</protein>
<organism evidence="17">
    <name type="scientific">bioreactor metagenome</name>
    <dbReference type="NCBI Taxonomy" id="1076179"/>
    <lineage>
        <taxon>unclassified sequences</taxon>
        <taxon>metagenomes</taxon>
        <taxon>ecological metagenomes</taxon>
    </lineage>
</organism>
<dbReference type="InterPro" id="IPR050071">
    <property type="entry name" value="Dehydroquinate_synthase"/>
</dbReference>
<dbReference type="Pfam" id="PF24621">
    <property type="entry name" value="DHQS_C"/>
    <property type="match status" value="1"/>
</dbReference>
<name>A0A645BBZ7_9ZZZZ</name>
<dbReference type="PANTHER" id="PTHR43622:SF7">
    <property type="entry name" value="3-DEHYDROQUINATE SYNTHASE, CHLOROPLASTIC"/>
    <property type="match status" value="1"/>
</dbReference>
<dbReference type="GO" id="GO:0003856">
    <property type="term" value="F:3-dehydroquinate synthase activity"/>
    <property type="evidence" value="ECO:0007669"/>
    <property type="project" value="UniProtKB-EC"/>
</dbReference>
<dbReference type="Gene3D" id="3.40.50.1970">
    <property type="match status" value="1"/>
</dbReference>
<dbReference type="PRINTS" id="PR01100">
    <property type="entry name" value="SHIKIMTKNASE"/>
</dbReference>
<keyword evidence="8" id="KW-0479">Metal-binding</keyword>
<dbReference type="NCBIfam" id="TIGR01357">
    <property type="entry name" value="aroB"/>
    <property type="match status" value="1"/>
</dbReference>
<dbReference type="Pfam" id="PF01202">
    <property type="entry name" value="SKI"/>
    <property type="match status" value="1"/>
</dbReference>
<evidence type="ECO:0000259" key="16">
    <source>
        <dbReference type="Pfam" id="PF24621"/>
    </source>
</evidence>
<dbReference type="InterPro" id="IPR016037">
    <property type="entry name" value="DHQ_synth_AroB"/>
</dbReference>
<dbReference type="HAMAP" id="MF_00110">
    <property type="entry name" value="DHQ_synthase"/>
    <property type="match status" value="1"/>
</dbReference>
<evidence type="ECO:0000256" key="1">
    <source>
        <dbReference type="ARBA" id="ARBA00001393"/>
    </source>
</evidence>
<dbReference type="Pfam" id="PF01761">
    <property type="entry name" value="DHQ_synthase"/>
    <property type="match status" value="1"/>
</dbReference>
<dbReference type="SUPFAM" id="SSF52540">
    <property type="entry name" value="P-loop containing nucleoside triphosphate hydrolases"/>
    <property type="match status" value="1"/>
</dbReference>
<evidence type="ECO:0000256" key="3">
    <source>
        <dbReference type="ARBA" id="ARBA00001947"/>
    </source>
</evidence>
<sequence>MTKIFLYGPSGSGKSTCGKLLAESLGISAIDLDAAIEEQTGKGIPYIFQSEGEAGFRRIEGEVLGKLVKGEQDCVIMLGGGTLLQQANRELVEAAGPVICLRANQETLLQRLNQDPNKRPLLGQNILANLQALIRERSSHYDSFERQLDTSQLSPEATVYELQVALGRFTIRGMGAGYPVRIEAGSLDRLGEHLCAINMKGPIALVGDSNTAHLYGQCAKDSLQQSGYEVTLLEFPAGEEHKTLATVNELWQGFLQAGLERGSTVVALGGGVVGDLAGFAAATYLRGVAWVNVPTTLLAMVDSSLGGKTGADLPQGKNLIGAFHSPKLVLADPELLRTLPIREVRNGMAETIKHGIIADPALYALCQKADLQYLYKNDTLIRRSVGVKARVIVADPYEKGLRETLNFGHTIGHGVEKASAYRISHGEAVAIGMVAETRLAEKIGLASVGLADAISETLYQNGLPTSIPADLERAQILAAMYLDKKRAAGKIRFALPEDIGKVRSGVIIENWQELLDI</sequence>
<gene>
    <name evidence="17" type="primary">aroB_28</name>
    <name evidence="17" type="ORF">SDC9_109877</name>
</gene>
<dbReference type="PANTHER" id="PTHR43622">
    <property type="entry name" value="3-DEHYDROQUINATE SYNTHASE"/>
    <property type="match status" value="1"/>
</dbReference>
<dbReference type="InterPro" id="IPR027417">
    <property type="entry name" value="P-loop_NTPase"/>
</dbReference>
<dbReference type="GO" id="GO:0046872">
    <property type="term" value="F:metal ion binding"/>
    <property type="evidence" value="ECO:0007669"/>
    <property type="project" value="UniProtKB-KW"/>
</dbReference>
<keyword evidence="14" id="KW-0511">Multifunctional enzyme</keyword>